<reference evidence="1 2" key="1">
    <citation type="submission" date="2016-10" db="EMBL/GenBank/DDBJ databases">
        <authorList>
            <person name="de Groot N.N."/>
        </authorList>
    </citation>
    <scope>NUCLEOTIDE SEQUENCE [LARGE SCALE GENOMIC DNA]</scope>
    <source>
        <strain evidence="1 2">DSM 44993</strain>
    </source>
</reference>
<evidence type="ECO:0000313" key="2">
    <source>
        <dbReference type="Proteomes" id="UP000198582"/>
    </source>
</evidence>
<evidence type="ECO:0000313" key="1">
    <source>
        <dbReference type="EMBL" id="SEP53374.1"/>
    </source>
</evidence>
<dbReference type="AlphaFoldDB" id="A0A1H8YMD9"/>
<keyword evidence="2" id="KW-1185">Reference proteome</keyword>
<name>A0A1H8YMD9_9PSEU</name>
<dbReference type="OrthoDB" id="4876946at2"/>
<evidence type="ECO:0008006" key="3">
    <source>
        <dbReference type="Google" id="ProtNLM"/>
    </source>
</evidence>
<dbReference type="InterPro" id="IPR021246">
    <property type="entry name" value="DUF2797"/>
</dbReference>
<sequence length="306" mass="33573">MSVTRPTDGEYVCHGVTWATGDPRLLLAPLPDGPLVYAEIMNQRLGFSVGADRWCTGRYRFADTVRVEALACPDRAPAGQGDQCARCFRQDEFRFAHQFHQDGNVPKALRQYMDQPHWLYLATFADGASKVGTAAEPRKQSRLDEQGALIATYMTKSSDGRAVRHLEDAITRGLQMPQTVRAATKLKALATLTDLTAATMTHDHHVARAAGALTAMDISVMLEKWNPPAEGGRMRVAKGIRMLYPHDLREDEHGFTVVSCVGTQVLAALDGDDDLDYVLDLGTLKGRRITLGPFSSPTTAVQSSLF</sequence>
<organism evidence="1 2">
    <name type="scientific">Amycolatopsis saalfeldensis</name>
    <dbReference type="NCBI Taxonomy" id="394193"/>
    <lineage>
        <taxon>Bacteria</taxon>
        <taxon>Bacillati</taxon>
        <taxon>Actinomycetota</taxon>
        <taxon>Actinomycetes</taxon>
        <taxon>Pseudonocardiales</taxon>
        <taxon>Pseudonocardiaceae</taxon>
        <taxon>Amycolatopsis</taxon>
    </lineage>
</organism>
<proteinExistence type="predicted"/>
<dbReference type="Proteomes" id="UP000198582">
    <property type="component" value="Unassembled WGS sequence"/>
</dbReference>
<dbReference type="Pfam" id="PF10977">
    <property type="entry name" value="DUF2797"/>
    <property type="match status" value="1"/>
</dbReference>
<protein>
    <recommendedName>
        <fullName evidence="3">DUF2797 domain-containing protein</fullName>
    </recommendedName>
</protein>
<dbReference type="STRING" id="394193.SAMN04489732_12698"/>
<accession>A0A1H8YMD9</accession>
<gene>
    <name evidence="1" type="ORF">SAMN04489732_12698</name>
</gene>
<dbReference type="EMBL" id="FOEF01000026">
    <property type="protein sequence ID" value="SEP53374.1"/>
    <property type="molecule type" value="Genomic_DNA"/>
</dbReference>